<dbReference type="EMBL" id="CP068393">
    <property type="protein sequence ID" value="QUC67023.1"/>
    <property type="molecule type" value="Genomic_DNA"/>
</dbReference>
<organism evidence="1 2">
    <name type="scientific">Aristaeella hokkaidonensis</name>
    <dbReference type="NCBI Taxonomy" id="3046382"/>
    <lineage>
        <taxon>Bacteria</taxon>
        <taxon>Bacillati</taxon>
        <taxon>Bacillota</taxon>
        <taxon>Clostridia</taxon>
        <taxon>Eubacteriales</taxon>
        <taxon>Aristaeellaceae</taxon>
        <taxon>Aristaeella</taxon>
    </lineage>
</organism>
<keyword evidence="2" id="KW-1185">Reference proteome</keyword>
<dbReference type="Proteomes" id="UP000682782">
    <property type="component" value="Chromosome"/>
</dbReference>
<sequence>MRKVKWGVLGTADIARGQTIPGMQLAEHCELYAIAGRKLEKAKLYQEEFGFQKAYGSYDELLADPEVEAVYIPLPNDIHCEWTVKALKAKKHVLCEKPLAVSEAQAKEMFQAAEENGVMLMEAFAYLHSPFVKAVKAELDAGVIGEIRYLESAFITGRRPDTDIRLRKETYGGALYDLGCYAISMAMWMLGKEPDTVRATAQFSDKKIDLFTSALLLYENEAVANLDCGMLLPTGRLDRFHIHGTLGEIVSPVEFNQCGEIPYTIIRNGVKETKTVTAPNNYSLESEQLSHCILTGEKPHVSKDFSLLVARVTDRILKEIGY</sequence>
<name>A0AC61N765_9FIRM</name>
<accession>A0AC61N765</accession>
<reference evidence="1" key="1">
    <citation type="submission" date="2021-01" db="EMBL/GenBank/DDBJ databases">
        <title>Complete genome sequence of Clostridiales bacterium R-7.</title>
        <authorList>
            <person name="Mahoney-Kurpe S.C."/>
            <person name="Palevich N."/>
            <person name="Koike S."/>
            <person name="Moon C.D."/>
            <person name="Attwood G.T."/>
        </authorList>
    </citation>
    <scope>NUCLEOTIDE SEQUENCE</scope>
    <source>
        <strain evidence="1">R-7</strain>
    </source>
</reference>
<evidence type="ECO:0000313" key="2">
    <source>
        <dbReference type="Proteomes" id="UP000682782"/>
    </source>
</evidence>
<gene>
    <name evidence="1" type="ORF">JYE49_14510</name>
</gene>
<evidence type="ECO:0000313" key="1">
    <source>
        <dbReference type="EMBL" id="QUC67023.1"/>
    </source>
</evidence>
<protein>
    <submittedName>
        <fullName evidence="1">Gfo/Idh/MocA family oxidoreductase</fullName>
    </submittedName>
</protein>
<proteinExistence type="predicted"/>